<dbReference type="PANTHER" id="PTHR36435:SF1">
    <property type="entry name" value="CAAX AMINO TERMINAL PROTEASE FAMILY PROTEIN"/>
    <property type="match status" value="1"/>
</dbReference>
<dbReference type="InterPro" id="IPR052710">
    <property type="entry name" value="CAAX_protease"/>
</dbReference>
<feature type="transmembrane region" description="Helical" evidence="1">
    <location>
        <begin position="112"/>
        <end position="132"/>
    </location>
</feature>
<keyword evidence="1" id="KW-0472">Membrane</keyword>
<accession>A0A934HTK6</accession>
<dbReference type="Pfam" id="PF02517">
    <property type="entry name" value="Rce1-like"/>
    <property type="match status" value="1"/>
</dbReference>
<evidence type="ECO:0000256" key="1">
    <source>
        <dbReference type="SAM" id="Phobius"/>
    </source>
</evidence>
<dbReference type="PANTHER" id="PTHR36435">
    <property type="entry name" value="SLR1288 PROTEIN"/>
    <property type="match status" value="1"/>
</dbReference>
<name>A0A934HTK6_9RHOB</name>
<keyword evidence="4" id="KW-1185">Reference proteome</keyword>
<reference evidence="3" key="1">
    <citation type="submission" date="2020-12" db="EMBL/GenBank/DDBJ databases">
        <title>Pontibaca salina gen. nov., sp. nov., isolated from marine sediment.</title>
        <authorList>
            <person name="Bo J."/>
            <person name="Wang S."/>
            <person name="Song X."/>
            <person name="Du Z."/>
        </authorList>
    </citation>
    <scope>NUCLEOTIDE SEQUENCE</scope>
    <source>
        <strain evidence="3">S1109L</strain>
    </source>
</reference>
<dbReference type="EMBL" id="JAEIJD010000003">
    <property type="protein sequence ID" value="MBI6629364.1"/>
    <property type="molecule type" value="Genomic_DNA"/>
</dbReference>
<keyword evidence="3" id="KW-0482">Metalloprotease</keyword>
<protein>
    <submittedName>
        <fullName evidence="3">CPBP family intramembrane metalloprotease</fullName>
    </submittedName>
</protein>
<gene>
    <name evidence="3" type="ORF">JAO82_05650</name>
</gene>
<evidence type="ECO:0000259" key="2">
    <source>
        <dbReference type="Pfam" id="PF02517"/>
    </source>
</evidence>
<comment type="caution">
    <text evidence="3">The sequence shown here is derived from an EMBL/GenBank/DDBJ whole genome shotgun (WGS) entry which is preliminary data.</text>
</comment>
<feature type="transmembrane region" description="Helical" evidence="1">
    <location>
        <begin position="243"/>
        <end position="264"/>
    </location>
</feature>
<dbReference type="InterPro" id="IPR003675">
    <property type="entry name" value="Rce1/LyrA-like_dom"/>
</dbReference>
<feature type="transmembrane region" description="Helical" evidence="1">
    <location>
        <begin position="25"/>
        <end position="50"/>
    </location>
</feature>
<keyword evidence="1" id="KW-0812">Transmembrane</keyword>
<feature type="transmembrane region" description="Helical" evidence="1">
    <location>
        <begin position="183"/>
        <end position="200"/>
    </location>
</feature>
<dbReference type="RefSeq" id="WP_198685385.1">
    <property type="nucleotide sequence ID" value="NZ_JAEIJD010000003.1"/>
</dbReference>
<dbReference type="GO" id="GO:0008237">
    <property type="term" value="F:metallopeptidase activity"/>
    <property type="evidence" value="ECO:0007669"/>
    <property type="project" value="UniProtKB-KW"/>
</dbReference>
<feature type="domain" description="CAAX prenyl protease 2/Lysostaphin resistance protein A-like" evidence="2">
    <location>
        <begin position="147"/>
        <end position="243"/>
    </location>
</feature>
<proteinExistence type="predicted"/>
<keyword evidence="1" id="KW-1133">Transmembrane helix</keyword>
<sequence>MPPRPYVAHDQLIAPARRHPQLWRLGIGLVLIAAVSFGLNSTLSALLMAWNASYWAAQFRSGLGNSPLPLLVMLGSFGFVTLGVFVAARLLQKRSGLSLLGPLWQTLRQFRRVLIALIALGAVLALLPPYAIDPPLTKNLALPMWLSLLPLSLMAVLVQASAEEILFRGYIQQALAARFSNPLIWMILPSVLFALGHYLPTQAGDNAVPIAIWAGLFGILMADLTARAGTLGPAIAVHLANNVTALIVVSLPDSLSGLALYVVAFDMADTEYLRNWLVVDFAMMFVTWLAARLAIRR</sequence>
<keyword evidence="3" id="KW-0378">Hydrolase</keyword>
<dbReference type="AlphaFoldDB" id="A0A934HTK6"/>
<evidence type="ECO:0000313" key="3">
    <source>
        <dbReference type="EMBL" id="MBI6629364.1"/>
    </source>
</evidence>
<organism evidence="3 4">
    <name type="scientific">Pontibaca salina</name>
    <dbReference type="NCBI Taxonomy" id="2795731"/>
    <lineage>
        <taxon>Bacteria</taxon>
        <taxon>Pseudomonadati</taxon>
        <taxon>Pseudomonadota</taxon>
        <taxon>Alphaproteobacteria</taxon>
        <taxon>Rhodobacterales</taxon>
        <taxon>Roseobacteraceae</taxon>
        <taxon>Pontibaca</taxon>
    </lineage>
</organism>
<feature type="transmembrane region" description="Helical" evidence="1">
    <location>
        <begin position="144"/>
        <end position="162"/>
    </location>
</feature>
<evidence type="ECO:0000313" key="4">
    <source>
        <dbReference type="Proteomes" id="UP000613255"/>
    </source>
</evidence>
<feature type="transmembrane region" description="Helical" evidence="1">
    <location>
        <begin position="70"/>
        <end position="91"/>
    </location>
</feature>
<dbReference type="GO" id="GO:0080120">
    <property type="term" value="P:CAAX-box protein maturation"/>
    <property type="evidence" value="ECO:0007669"/>
    <property type="project" value="UniProtKB-ARBA"/>
</dbReference>
<dbReference type="GO" id="GO:0004175">
    <property type="term" value="F:endopeptidase activity"/>
    <property type="evidence" value="ECO:0007669"/>
    <property type="project" value="UniProtKB-ARBA"/>
</dbReference>
<feature type="transmembrane region" description="Helical" evidence="1">
    <location>
        <begin position="276"/>
        <end position="295"/>
    </location>
</feature>
<feature type="transmembrane region" description="Helical" evidence="1">
    <location>
        <begin position="206"/>
        <end position="222"/>
    </location>
</feature>
<dbReference type="Proteomes" id="UP000613255">
    <property type="component" value="Unassembled WGS sequence"/>
</dbReference>
<keyword evidence="3" id="KW-0645">Protease</keyword>